<evidence type="ECO:0000256" key="3">
    <source>
        <dbReference type="ARBA" id="ARBA00022692"/>
    </source>
</evidence>
<reference evidence="8 9" key="1">
    <citation type="submission" date="2023-07" db="EMBL/GenBank/DDBJ databases">
        <title>Sorghum-associated microbial communities from plants grown in Nebraska, USA.</title>
        <authorList>
            <person name="Schachtman D."/>
        </authorList>
    </citation>
    <scope>NUCLEOTIDE SEQUENCE [LARGE SCALE GENOMIC DNA]</scope>
    <source>
        <strain evidence="8 9">4249</strain>
    </source>
</reference>
<feature type="transmembrane region" description="Helical" evidence="6">
    <location>
        <begin position="85"/>
        <end position="105"/>
    </location>
</feature>
<evidence type="ECO:0000313" key="8">
    <source>
        <dbReference type="EMBL" id="MDR7149757.1"/>
    </source>
</evidence>
<dbReference type="PANTHER" id="PTHR30482:SF17">
    <property type="entry name" value="ABC TRANSPORTER ATP-BINDING PROTEIN"/>
    <property type="match status" value="1"/>
</dbReference>
<evidence type="ECO:0000256" key="4">
    <source>
        <dbReference type="ARBA" id="ARBA00022989"/>
    </source>
</evidence>
<evidence type="ECO:0000256" key="2">
    <source>
        <dbReference type="ARBA" id="ARBA00022475"/>
    </source>
</evidence>
<comment type="caution">
    <text evidence="8">The sequence shown here is derived from an EMBL/GenBank/DDBJ whole genome shotgun (WGS) entry which is preliminary data.</text>
</comment>
<feature type="transmembrane region" description="Helical" evidence="6">
    <location>
        <begin position="150"/>
        <end position="175"/>
    </location>
</feature>
<dbReference type="InterPro" id="IPR043428">
    <property type="entry name" value="LivM-like"/>
</dbReference>
<keyword evidence="9" id="KW-1185">Reference proteome</keyword>
<dbReference type="PANTHER" id="PTHR30482">
    <property type="entry name" value="HIGH-AFFINITY BRANCHED-CHAIN AMINO ACID TRANSPORT SYSTEM PERMEASE"/>
    <property type="match status" value="1"/>
</dbReference>
<dbReference type="RefSeq" id="WP_310314326.1">
    <property type="nucleotide sequence ID" value="NZ_JAVDWU010000003.1"/>
</dbReference>
<keyword evidence="2" id="KW-1003">Cell membrane</keyword>
<evidence type="ECO:0000256" key="1">
    <source>
        <dbReference type="ARBA" id="ARBA00004651"/>
    </source>
</evidence>
<dbReference type="CDD" id="cd06581">
    <property type="entry name" value="TM_PBP1_LivM_like"/>
    <property type="match status" value="1"/>
</dbReference>
<comment type="subcellular location">
    <subcellularLocation>
        <location evidence="1">Cell membrane</location>
        <topology evidence="1">Multi-pass membrane protein</topology>
    </subcellularLocation>
</comment>
<evidence type="ECO:0000313" key="9">
    <source>
        <dbReference type="Proteomes" id="UP001265700"/>
    </source>
</evidence>
<dbReference type="Pfam" id="PF02653">
    <property type="entry name" value="BPD_transp_2"/>
    <property type="match status" value="1"/>
</dbReference>
<dbReference type="EMBL" id="JAVDWU010000003">
    <property type="protein sequence ID" value="MDR7149757.1"/>
    <property type="molecule type" value="Genomic_DNA"/>
</dbReference>
<feature type="transmembrane region" description="Helical" evidence="6">
    <location>
        <begin position="243"/>
        <end position="269"/>
    </location>
</feature>
<protein>
    <submittedName>
        <fullName evidence="8">Branched-chain amino acid transport system permease protein</fullName>
    </submittedName>
</protein>
<organism evidence="8 9">
    <name type="scientific">Hydrogenophaga palleronii</name>
    <dbReference type="NCBI Taxonomy" id="65655"/>
    <lineage>
        <taxon>Bacteria</taxon>
        <taxon>Pseudomonadati</taxon>
        <taxon>Pseudomonadota</taxon>
        <taxon>Betaproteobacteria</taxon>
        <taxon>Burkholderiales</taxon>
        <taxon>Comamonadaceae</taxon>
        <taxon>Hydrogenophaga</taxon>
    </lineage>
</organism>
<keyword evidence="3 6" id="KW-0812">Transmembrane</keyword>
<sequence>MKAASLASLAWTLPCAIAALLAPQWLDAGLMRLASEVLLAICMAQMWNLLAGYGGLMSLGHQLFIGVGAYVLFDLAQRTGLSPYWLLPLTGVAGALCAALIAPALFRLRDAYFAIGIWVMAEVVALLVSKTSALGGSAGITLDMSALDDIALFGQISFWLACALGIASVAGLQILMRSRLGLAMTAVRDNEVAARSVGIDVQRVRLVAFVISGGTTALAGAVYFMGGLFVVPASAFDINWVVMMLFATLIGGIGTIGGPVIGVLIWFALREVLATSLGISGGWYLIAMGAVAVLVSLYAPRGLLGLFGQLGIRLRASPKGAA</sequence>
<evidence type="ECO:0000256" key="6">
    <source>
        <dbReference type="SAM" id="Phobius"/>
    </source>
</evidence>
<feature type="transmembrane region" description="Helical" evidence="6">
    <location>
        <begin position="111"/>
        <end position="129"/>
    </location>
</feature>
<dbReference type="InterPro" id="IPR000595">
    <property type="entry name" value="cNMP-bd_dom"/>
</dbReference>
<proteinExistence type="predicted"/>
<dbReference type="Proteomes" id="UP001265700">
    <property type="component" value="Unassembled WGS sequence"/>
</dbReference>
<feature type="transmembrane region" description="Helical" evidence="6">
    <location>
        <begin position="50"/>
        <end position="73"/>
    </location>
</feature>
<evidence type="ECO:0000259" key="7">
    <source>
        <dbReference type="PROSITE" id="PS50042"/>
    </source>
</evidence>
<feature type="domain" description="Cyclic nucleotide-binding" evidence="7">
    <location>
        <begin position="284"/>
        <end position="322"/>
    </location>
</feature>
<dbReference type="InterPro" id="IPR001851">
    <property type="entry name" value="ABC_transp_permease"/>
</dbReference>
<feature type="transmembrane region" description="Helical" evidence="6">
    <location>
        <begin position="281"/>
        <end position="299"/>
    </location>
</feature>
<name>A0ABU1WKE0_9BURK</name>
<accession>A0ABU1WKE0</accession>
<gene>
    <name evidence="8" type="ORF">J2W49_001712</name>
</gene>
<feature type="transmembrane region" description="Helical" evidence="6">
    <location>
        <begin position="206"/>
        <end position="231"/>
    </location>
</feature>
<evidence type="ECO:0000256" key="5">
    <source>
        <dbReference type="ARBA" id="ARBA00023136"/>
    </source>
</evidence>
<keyword evidence="4 6" id="KW-1133">Transmembrane helix</keyword>
<keyword evidence="5 6" id="KW-0472">Membrane</keyword>
<dbReference type="PROSITE" id="PS50042">
    <property type="entry name" value="CNMP_BINDING_3"/>
    <property type="match status" value="1"/>
</dbReference>